<feature type="transmembrane region" description="Helical" evidence="1">
    <location>
        <begin position="91"/>
        <end position="110"/>
    </location>
</feature>
<feature type="transmembrane region" description="Helical" evidence="1">
    <location>
        <begin position="31"/>
        <end position="53"/>
    </location>
</feature>
<keyword evidence="1" id="KW-1133">Transmembrane helix</keyword>
<sequence length="124" mass="14320">MKKEKYLSAIMAFILWGSWSYFVNIEDENRFISSFFQGIASFIITLFMVKLIIVFSNLFTNSSIYIISILTVLATSSIVFIGHLIINTQNIFYTIAPTVIVAFMFSLFIAKKYQKSITKDKNER</sequence>
<accession>A0A644T6F9</accession>
<evidence type="ECO:0000256" key="1">
    <source>
        <dbReference type="SAM" id="Phobius"/>
    </source>
</evidence>
<keyword evidence="1" id="KW-0812">Transmembrane</keyword>
<dbReference type="EMBL" id="VSSQ01000018">
    <property type="protein sequence ID" value="MPL62450.1"/>
    <property type="molecule type" value="Genomic_DNA"/>
</dbReference>
<keyword evidence="1" id="KW-0472">Membrane</keyword>
<dbReference type="AlphaFoldDB" id="A0A644T6F9"/>
<feature type="transmembrane region" description="Helical" evidence="1">
    <location>
        <begin position="7"/>
        <end position="25"/>
    </location>
</feature>
<comment type="caution">
    <text evidence="2">The sequence shown here is derived from an EMBL/GenBank/DDBJ whole genome shotgun (WGS) entry which is preliminary data.</text>
</comment>
<proteinExistence type="predicted"/>
<reference evidence="2" key="1">
    <citation type="submission" date="2019-08" db="EMBL/GenBank/DDBJ databases">
        <authorList>
            <person name="Kucharzyk K."/>
            <person name="Murdoch R.W."/>
            <person name="Higgins S."/>
            <person name="Loffler F."/>
        </authorList>
    </citation>
    <scope>NUCLEOTIDE SEQUENCE</scope>
</reference>
<evidence type="ECO:0000313" key="2">
    <source>
        <dbReference type="EMBL" id="MPL62450.1"/>
    </source>
</evidence>
<evidence type="ECO:0008006" key="3">
    <source>
        <dbReference type="Google" id="ProtNLM"/>
    </source>
</evidence>
<gene>
    <name evidence="2" type="ORF">SDC9_08070</name>
</gene>
<feature type="transmembrane region" description="Helical" evidence="1">
    <location>
        <begin position="65"/>
        <end position="85"/>
    </location>
</feature>
<organism evidence="2">
    <name type="scientific">bioreactor metagenome</name>
    <dbReference type="NCBI Taxonomy" id="1076179"/>
    <lineage>
        <taxon>unclassified sequences</taxon>
        <taxon>metagenomes</taxon>
        <taxon>ecological metagenomes</taxon>
    </lineage>
</organism>
<protein>
    <recommendedName>
        <fullName evidence="3">EamA domain-containing protein</fullName>
    </recommendedName>
</protein>
<name>A0A644T6F9_9ZZZZ</name>